<evidence type="ECO:0008006" key="3">
    <source>
        <dbReference type="Google" id="ProtNLM"/>
    </source>
</evidence>
<dbReference type="Proteomes" id="UP000630528">
    <property type="component" value="Unassembled WGS sequence"/>
</dbReference>
<comment type="caution">
    <text evidence="1">The sequence shown here is derived from an EMBL/GenBank/DDBJ whole genome shotgun (WGS) entry which is preliminary data.</text>
</comment>
<accession>A0A934TS86</accession>
<dbReference type="Gene3D" id="3.90.550.10">
    <property type="entry name" value="Spore Coat Polysaccharide Biosynthesis Protein SpsA, Chain A"/>
    <property type="match status" value="1"/>
</dbReference>
<dbReference type="EMBL" id="JAEPWM010000002">
    <property type="protein sequence ID" value="MBK6005767.1"/>
    <property type="molecule type" value="Genomic_DNA"/>
</dbReference>
<name>A0A934TS86_9BURK</name>
<dbReference type="SUPFAM" id="SSF53448">
    <property type="entry name" value="Nucleotide-diphospho-sugar transferases"/>
    <property type="match status" value="1"/>
</dbReference>
<dbReference type="InterPro" id="IPR029044">
    <property type="entry name" value="Nucleotide-diphossugar_trans"/>
</dbReference>
<protein>
    <recommendedName>
        <fullName evidence="3">Glycosyl transferase</fullName>
    </recommendedName>
</protein>
<keyword evidence="2" id="KW-1185">Reference proteome</keyword>
<dbReference type="AlphaFoldDB" id="A0A934TS86"/>
<sequence length="414" mass="45971">MRTRTCFATIASGNYLAYARVLRDSVSRHMPEAAFRLLIVDRRTAALDSELAETGLSATYAEQLGLPDFELIAYKFDVVELNTALKPSFLKQLFTEGYEQVVYLDPDIQVLAPPEPVLAALHDCEIVLTPHALRPVMDGKRPSDIDFLRGGTFNLGFVGLRAGANARAFLDWWERRCLALGFNDATFGVFVDQKWVDLAPSYFDSVRVLRHPGCNVAYWNLHERTLERSASGYTANGQTLSFFHFSGVDALRPERLSRHQNRHVPPLDPIVSELVQNYCAALLAAGHERYRGNAYGYAVLDDGSPISPLMRRASGCSDLDVSRPFAADSQFQRELRARGLAQTAAAPAPQGDNTLTFDAGDKRVRTVNSLVRLLARIAGAQRVALLLRYATFLSWGSNLPAVLLRRPPDLGHHE</sequence>
<reference evidence="1" key="2">
    <citation type="submission" date="2021-01" db="EMBL/GenBank/DDBJ databases">
        <authorList>
            <person name="Kang M."/>
        </authorList>
    </citation>
    <scope>NUCLEOTIDE SEQUENCE</scope>
    <source>
        <strain evidence="1">KACC 17527</strain>
    </source>
</reference>
<evidence type="ECO:0000313" key="1">
    <source>
        <dbReference type="EMBL" id="MBK6005767.1"/>
    </source>
</evidence>
<organism evidence="1 2">
    <name type="scientific">Ramlibacter ginsenosidimutans</name>
    <dbReference type="NCBI Taxonomy" id="502333"/>
    <lineage>
        <taxon>Bacteria</taxon>
        <taxon>Pseudomonadati</taxon>
        <taxon>Pseudomonadota</taxon>
        <taxon>Betaproteobacteria</taxon>
        <taxon>Burkholderiales</taxon>
        <taxon>Comamonadaceae</taxon>
        <taxon>Ramlibacter</taxon>
    </lineage>
</organism>
<gene>
    <name evidence="1" type="ORF">JJB11_06635</name>
</gene>
<reference evidence="1" key="1">
    <citation type="journal article" date="2012" name="J. Microbiol. Biotechnol.">
        <title>Ramlibacter ginsenosidimutans sp. nov., with ginsenoside-converting activity.</title>
        <authorList>
            <person name="Wang L."/>
            <person name="An D.S."/>
            <person name="Kim S.G."/>
            <person name="Jin F.X."/>
            <person name="Kim S.C."/>
            <person name="Lee S.T."/>
            <person name="Im W.T."/>
        </authorList>
    </citation>
    <scope>NUCLEOTIDE SEQUENCE</scope>
    <source>
        <strain evidence="1">KACC 17527</strain>
    </source>
</reference>
<dbReference type="RefSeq" id="WP_201167478.1">
    <property type="nucleotide sequence ID" value="NZ_JAEPWM010000002.1"/>
</dbReference>
<evidence type="ECO:0000313" key="2">
    <source>
        <dbReference type="Proteomes" id="UP000630528"/>
    </source>
</evidence>
<proteinExistence type="predicted"/>